<reference evidence="3 4" key="1">
    <citation type="journal article" date="2019" name="Int. J. Syst. Evol. Microbiol.">
        <title>The Global Catalogue of Microorganisms (GCM) 10K type strain sequencing project: providing services to taxonomists for standard genome sequencing and annotation.</title>
        <authorList>
            <consortium name="The Broad Institute Genomics Platform"/>
            <consortium name="The Broad Institute Genome Sequencing Center for Infectious Disease"/>
            <person name="Wu L."/>
            <person name="Ma J."/>
        </authorList>
    </citation>
    <scope>NUCLEOTIDE SEQUENCE [LARGE SCALE GENOMIC DNA]</scope>
    <source>
        <strain evidence="3 4">CGMCC 1.12121</strain>
    </source>
</reference>
<dbReference type="RefSeq" id="WP_256420845.1">
    <property type="nucleotide sequence ID" value="NZ_JANHDI010000004.1"/>
</dbReference>
<keyword evidence="3" id="KW-0418">Kinase</keyword>
<dbReference type="AlphaFoldDB" id="A0ABD6CQ21"/>
<gene>
    <name evidence="3" type="ORF">ACFSBX_11185</name>
</gene>
<name>A0ABD6CQ21_9EURY</name>
<dbReference type="InterPro" id="IPR037035">
    <property type="entry name" value="GK-like_C_sf"/>
</dbReference>
<dbReference type="InterPro" id="IPR025286">
    <property type="entry name" value="MOFRL_assoc_dom"/>
</dbReference>
<sequence>MTETDDRSGSPPADVARDAVRAGIEAAHPEAVLREALTIDGDRLRIDGRRYELADYDDVIVLGGGNAAGTVASHLADRLETHLTGGLVVTDDPAPAGPIETVTGTHPVPSEANVEGARRLIERAAAADEDTLVLAPVTGGGSALLAAPVDGVSLADLRELTEALLRSGAPIDRINAVRKHVSAIKGGQLARAAAPATTVGLVFSDVASDDPSVVASGPLSPDPTTYEDALDVLTEYDVDAPASVFAHLRAGANGDVPETPVGDDSAFDSVSVHVVANNFTALSAAREVCREAGFETLVLSSSVRGEAREAAKTHAAVAEEIRRSGNPLEPPAAVLSGGETTVTIRGDGTGGPNQEFALSAALELGEPAVLCAVDTDGIDGPTDAAGAVVDERTVEDPRRARSLLADNDVYGYLDERGALVRTGQTGTNVNDLRVLLVAE</sequence>
<evidence type="ECO:0000313" key="3">
    <source>
        <dbReference type="EMBL" id="MFD1599518.1"/>
    </source>
</evidence>
<dbReference type="PANTHER" id="PTHR12227">
    <property type="entry name" value="GLYCERATE KINASE"/>
    <property type="match status" value="1"/>
</dbReference>
<dbReference type="Proteomes" id="UP001597085">
    <property type="component" value="Unassembled WGS sequence"/>
</dbReference>
<keyword evidence="3" id="KW-0808">Transferase</keyword>
<dbReference type="Pfam" id="PF05161">
    <property type="entry name" value="MOFRL"/>
    <property type="match status" value="1"/>
</dbReference>
<dbReference type="GO" id="GO:0016301">
    <property type="term" value="F:kinase activity"/>
    <property type="evidence" value="ECO:0007669"/>
    <property type="project" value="UniProtKB-KW"/>
</dbReference>
<evidence type="ECO:0000313" key="4">
    <source>
        <dbReference type="Proteomes" id="UP001597085"/>
    </source>
</evidence>
<feature type="domain" description="MOFRL-associated" evidence="2">
    <location>
        <begin position="16"/>
        <end position="248"/>
    </location>
</feature>
<keyword evidence="4" id="KW-1185">Reference proteome</keyword>
<organism evidence="3 4">
    <name type="scientific">Halobellus rarus</name>
    <dbReference type="NCBI Taxonomy" id="1126237"/>
    <lineage>
        <taxon>Archaea</taxon>
        <taxon>Methanobacteriati</taxon>
        <taxon>Methanobacteriota</taxon>
        <taxon>Stenosarchaea group</taxon>
        <taxon>Halobacteria</taxon>
        <taxon>Halobacteriales</taxon>
        <taxon>Haloferacaceae</taxon>
        <taxon>Halobellus</taxon>
    </lineage>
</organism>
<feature type="domain" description="MOFRL" evidence="1">
    <location>
        <begin position="333"/>
        <end position="431"/>
    </location>
</feature>
<dbReference type="SUPFAM" id="SSF82544">
    <property type="entry name" value="GckA/TtuD-like"/>
    <property type="match status" value="1"/>
</dbReference>
<dbReference type="InterPro" id="IPR038614">
    <property type="entry name" value="GK_N_sf"/>
</dbReference>
<proteinExistence type="predicted"/>
<evidence type="ECO:0000259" key="2">
    <source>
        <dbReference type="Pfam" id="PF13660"/>
    </source>
</evidence>
<dbReference type="Gene3D" id="3.40.1480.10">
    <property type="entry name" value="MOFRL domain"/>
    <property type="match status" value="1"/>
</dbReference>
<dbReference type="Gene3D" id="3.40.50.10180">
    <property type="entry name" value="Glycerate kinase, MOFRL-like N-terminal domain"/>
    <property type="match status" value="1"/>
</dbReference>
<protein>
    <submittedName>
        <fullName evidence="3">Glycerate kinase</fullName>
    </submittedName>
</protein>
<dbReference type="InterPro" id="IPR039760">
    <property type="entry name" value="MOFRL_protein"/>
</dbReference>
<evidence type="ECO:0000259" key="1">
    <source>
        <dbReference type="Pfam" id="PF05161"/>
    </source>
</evidence>
<dbReference type="InterPro" id="IPR007835">
    <property type="entry name" value="MOFRL"/>
</dbReference>
<comment type="caution">
    <text evidence="3">The sequence shown here is derived from an EMBL/GenBank/DDBJ whole genome shotgun (WGS) entry which is preliminary data.</text>
</comment>
<dbReference type="EMBL" id="JBHUDK010000010">
    <property type="protein sequence ID" value="MFD1599518.1"/>
    <property type="molecule type" value="Genomic_DNA"/>
</dbReference>
<dbReference type="Pfam" id="PF13660">
    <property type="entry name" value="DUF4147"/>
    <property type="match status" value="1"/>
</dbReference>
<dbReference type="PANTHER" id="PTHR12227:SF0">
    <property type="entry name" value="GLYCERATE KINASE"/>
    <property type="match status" value="1"/>
</dbReference>
<accession>A0ABD6CQ21</accession>